<evidence type="ECO:0000256" key="1">
    <source>
        <dbReference type="ARBA" id="ARBA00023015"/>
    </source>
</evidence>
<dbReference type="InterPro" id="IPR018060">
    <property type="entry name" value="HTH_AraC"/>
</dbReference>
<dbReference type="InterPro" id="IPR053142">
    <property type="entry name" value="PchR_regulatory_protein"/>
</dbReference>
<geneLocation type="plasmid" evidence="4 5">
    <name>pPP9</name>
</geneLocation>
<reference evidence="4 5" key="1">
    <citation type="submission" date="2021-12" db="EMBL/GenBank/DDBJ databases">
        <title>Genome sequencing of bacteria with rrn-lacking chromosome and rrn-plasmid.</title>
        <authorList>
            <person name="Anda M."/>
            <person name="Iwasaki W."/>
        </authorList>
    </citation>
    <scope>NUCLEOTIDE SEQUENCE [LARGE SCALE GENOMIC DNA]</scope>
    <source>
        <strain evidence="4 5">NBRC 101262</strain>
        <plasmid evidence="4 5">pPP9</plasmid>
    </source>
</reference>
<dbReference type="EMBL" id="AP025301">
    <property type="protein sequence ID" value="BDD02403.1"/>
    <property type="molecule type" value="Genomic_DNA"/>
</dbReference>
<keyword evidence="4" id="KW-0614">Plasmid</keyword>
<evidence type="ECO:0000313" key="4">
    <source>
        <dbReference type="EMBL" id="BDD02403.1"/>
    </source>
</evidence>
<dbReference type="PANTHER" id="PTHR47893:SF1">
    <property type="entry name" value="REGULATORY PROTEIN PCHR"/>
    <property type="match status" value="1"/>
</dbReference>
<evidence type="ECO:0000313" key="5">
    <source>
        <dbReference type="Proteomes" id="UP001354989"/>
    </source>
</evidence>
<keyword evidence="2" id="KW-0804">Transcription</keyword>
<dbReference type="SUPFAM" id="SSF46689">
    <property type="entry name" value="Homeodomain-like"/>
    <property type="match status" value="2"/>
</dbReference>
<evidence type="ECO:0000256" key="2">
    <source>
        <dbReference type="ARBA" id="ARBA00023163"/>
    </source>
</evidence>
<gene>
    <name evidence="4" type="ORF">PEPS_46830</name>
</gene>
<dbReference type="RefSeq" id="WP_338399575.1">
    <property type="nucleotide sequence ID" value="NZ_AP025301.1"/>
</dbReference>
<evidence type="ECO:0000259" key="3">
    <source>
        <dbReference type="SMART" id="SM00342"/>
    </source>
</evidence>
<organism evidence="4 5">
    <name type="scientific">Persicobacter psychrovividus</name>
    <dbReference type="NCBI Taxonomy" id="387638"/>
    <lineage>
        <taxon>Bacteria</taxon>
        <taxon>Pseudomonadati</taxon>
        <taxon>Bacteroidota</taxon>
        <taxon>Cytophagia</taxon>
        <taxon>Cytophagales</taxon>
        <taxon>Persicobacteraceae</taxon>
        <taxon>Persicobacter</taxon>
    </lineage>
</organism>
<sequence>MQILDNPFVLDLQEGPIGNYIDEMLRVFGGKHIDNYYIADSKKVDLKVIYHNLPDDVEISVIRFRSKRKITLKRQPHSNPNFIHLNIITSGHFLQNYLEEQAQMQENSDKMVFFYNGQFSIQVELEAGVWYTMIFIKFDYTQFDKLFVEEQSTYEELFKGQFPLAYHFEVPQNIEHLIADFNHYLQNNHRSKMLAKGIEVFADLSTAIKTLKKADQLQGIHEEDYKTLLSIKAYLLRHIEDRISVDEIASEFGLSLSKLKRDFKMIFNTSVKSYHTKIRMEEAYRRLSSGEYSVSGVAYDFGYQNVSKFSQMFKKVKGISPSELIP</sequence>
<proteinExistence type="predicted"/>
<feature type="domain" description="HTH araC/xylS-type" evidence="3">
    <location>
        <begin position="242"/>
        <end position="325"/>
    </location>
</feature>
<name>A0ABN6LGX9_9BACT</name>
<keyword evidence="1" id="KW-0805">Transcription regulation</keyword>
<dbReference type="PANTHER" id="PTHR47893">
    <property type="entry name" value="REGULATORY PROTEIN PCHR"/>
    <property type="match status" value="1"/>
</dbReference>
<protein>
    <recommendedName>
        <fullName evidence="3">HTH araC/xylS-type domain-containing protein</fullName>
    </recommendedName>
</protein>
<dbReference type="Gene3D" id="1.10.10.60">
    <property type="entry name" value="Homeodomain-like"/>
    <property type="match status" value="2"/>
</dbReference>
<accession>A0ABN6LGX9</accession>
<dbReference type="SMART" id="SM00342">
    <property type="entry name" value="HTH_ARAC"/>
    <property type="match status" value="1"/>
</dbReference>
<dbReference type="Proteomes" id="UP001354989">
    <property type="component" value="Plasmid pPP9"/>
</dbReference>
<dbReference type="Pfam" id="PF12833">
    <property type="entry name" value="HTH_18"/>
    <property type="match status" value="1"/>
</dbReference>
<dbReference type="InterPro" id="IPR009057">
    <property type="entry name" value="Homeodomain-like_sf"/>
</dbReference>
<keyword evidence="5" id="KW-1185">Reference proteome</keyword>